<dbReference type="HOGENOM" id="CLU_166921_0_0_3"/>
<dbReference type="OrthoDB" id="572420at2"/>
<dbReference type="InterPro" id="IPR041049">
    <property type="entry name" value="DUF5615"/>
</dbReference>
<dbReference type="RefSeq" id="WP_023175391.1">
    <property type="nucleotide sequence ID" value="NC_022600.1"/>
</dbReference>
<keyword evidence="3" id="KW-1185">Reference proteome</keyword>
<dbReference type="STRING" id="1183438.GKIL_3823"/>
<dbReference type="Proteomes" id="UP000017396">
    <property type="component" value="Chromosome"/>
</dbReference>
<feature type="domain" description="DUF5615" evidence="1">
    <location>
        <begin position="4"/>
        <end position="86"/>
    </location>
</feature>
<name>U5QQZ1_GLOK1</name>
<sequence>MSLQFLIDENLSNQYCIQLLRRSPQLVVHAIGQEGVPGYGAPDPEILRWCEDNDFVLVTEDRRSMPGHLEAHLAAGGHVPGILTLRPWASMGEVIEELLLLADVAVPDDLRDQLVFIPV</sequence>
<dbReference type="Pfam" id="PF18480">
    <property type="entry name" value="DUF5615"/>
    <property type="match status" value="1"/>
</dbReference>
<protein>
    <recommendedName>
        <fullName evidence="1">DUF5615 domain-containing protein</fullName>
    </recommendedName>
</protein>
<evidence type="ECO:0000313" key="2">
    <source>
        <dbReference type="EMBL" id="AGY60069.1"/>
    </source>
</evidence>
<dbReference type="KEGG" id="glj:GKIL_3823"/>
<dbReference type="eggNOG" id="COG4634">
    <property type="taxonomic scope" value="Bacteria"/>
</dbReference>
<dbReference type="AlphaFoldDB" id="U5QQZ1"/>
<proteinExistence type="predicted"/>
<gene>
    <name evidence="2" type="ORF">GKIL_3823</name>
</gene>
<evidence type="ECO:0000259" key="1">
    <source>
        <dbReference type="Pfam" id="PF18480"/>
    </source>
</evidence>
<accession>U5QQZ1</accession>
<reference evidence="2 3" key="1">
    <citation type="journal article" date="2013" name="PLoS ONE">
        <title>Cultivation and Complete Genome Sequencing of Gloeobacter kilaueensis sp. nov., from a Lava Cave in Kilauea Caldera, Hawai'i.</title>
        <authorList>
            <person name="Saw J.H."/>
            <person name="Schatz M."/>
            <person name="Brown M.V."/>
            <person name="Kunkel D.D."/>
            <person name="Foster J.S."/>
            <person name="Shick H."/>
            <person name="Christensen S."/>
            <person name="Hou S."/>
            <person name="Wan X."/>
            <person name="Donachie S.P."/>
        </authorList>
    </citation>
    <scope>NUCLEOTIDE SEQUENCE [LARGE SCALE GENOMIC DNA]</scope>
    <source>
        <strain evidence="3">JS</strain>
    </source>
</reference>
<evidence type="ECO:0000313" key="3">
    <source>
        <dbReference type="Proteomes" id="UP000017396"/>
    </source>
</evidence>
<organism evidence="2 3">
    <name type="scientific">Gloeobacter kilaueensis (strain ATCC BAA-2537 / CCAP 1431/1 / ULC 316 / JS1)</name>
    <dbReference type="NCBI Taxonomy" id="1183438"/>
    <lineage>
        <taxon>Bacteria</taxon>
        <taxon>Bacillati</taxon>
        <taxon>Cyanobacteriota</taxon>
        <taxon>Cyanophyceae</taxon>
        <taxon>Gloeobacterales</taxon>
        <taxon>Gloeobacteraceae</taxon>
        <taxon>Gloeobacter</taxon>
    </lineage>
</organism>
<dbReference type="EMBL" id="CP003587">
    <property type="protein sequence ID" value="AGY60069.1"/>
    <property type="molecule type" value="Genomic_DNA"/>
</dbReference>